<dbReference type="RefSeq" id="WP_015157698.1">
    <property type="nucleotide sequence ID" value="NC_019697.1"/>
</dbReference>
<dbReference type="HOGENOM" id="CLU_2599620_0_0_3"/>
<dbReference type="KEGG" id="cmp:Cha6605_0201"/>
<proteinExistence type="predicted"/>
<dbReference type="AlphaFoldDB" id="K9UA56"/>
<gene>
    <name evidence="1" type="ORF">Cha6605_0201</name>
</gene>
<dbReference type="EMBL" id="CP003600">
    <property type="protein sequence ID" value="AFY91503.1"/>
    <property type="molecule type" value="Genomic_DNA"/>
</dbReference>
<keyword evidence="2" id="KW-1185">Reference proteome</keyword>
<dbReference type="Proteomes" id="UP000010366">
    <property type="component" value="Chromosome"/>
</dbReference>
<dbReference type="STRING" id="1173020.Cha6605_0201"/>
<protein>
    <submittedName>
        <fullName evidence="1">Uncharacterized protein</fullName>
    </submittedName>
</protein>
<evidence type="ECO:0000313" key="1">
    <source>
        <dbReference type="EMBL" id="AFY91503.1"/>
    </source>
</evidence>
<sequence length="79" mass="9021">MSPELERILSQAQQLDRESQIQLISRLSNQTQPQPEEPIENPWLAIAGSLSDDPFFDDYIAEIERYRQEVDSQAESSAA</sequence>
<name>K9UA56_CHAP6</name>
<accession>K9UA56</accession>
<evidence type="ECO:0000313" key="2">
    <source>
        <dbReference type="Proteomes" id="UP000010366"/>
    </source>
</evidence>
<organism evidence="1 2">
    <name type="scientific">Chamaesiphon minutus (strain ATCC 27169 / PCC 6605)</name>
    <dbReference type="NCBI Taxonomy" id="1173020"/>
    <lineage>
        <taxon>Bacteria</taxon>
        <taxon>Bacillati</taxon>
        <taxon>Cyanobacteriota</taxon>
        <taxon>Cyanophyceae</taxon>
        <taxon>Gomontiellales</taxon>
        <taxon>Chamaesiphonaceae</taxon>
        <taxon>Chamaesiphon</taxon>
    </lineage>
</organism>
<reference evidence="1 2" key="1">
    <citation type="submission" date="2012-05" db="EMBL/GenBank/DDBJ databases">
        <title>Finished chromosome of genome of Chamaesiphon sp. PCC 6605.</title>
        <authorList>
            <consortium name="US DOE Joint Genome Institute"/>
            <person name="Gugger M."/>
            <person name="Coursin T."/>
            <person name="Rippka R."/>
            <person name="Tandeau De Marsac N."/>
            <person name="Huntemann M."/>
            <person name="Wei C.-L."/>
            <person name="Han J."/>
            <person name="Detter J.C."/>
            <person name="Han C."/>
            <person name="Tapia R."/>
            <person name="Chen A."/>
            <person name="Kyrpides N."/>
            <person name="Mavromatis K."/>
            <person name="Markowitz V."/>
            <person name="Szeto E."/>
            <person name="Ivanova N."/>
            <person name="Pagani I."/>
            <person name="Pati A."/>
            <person name="Goodwin L."/>
            <person name="Nordberg H.P."/>
            <person name="Cantor M.N."/>
            <person name="Hua S.X."/>
            <person name="Woyke T."/>
            <person name="Kerfeld C.A."/>
        </authorList>
    </citation>
    <scope>NUCLEOTIDE SEQUENCE [LARGE SCALE GENOMIC DNA]</scope>
    <source>
        <strain evidence="2">ATCC 27169 / PCC 6605</strain>
    </source>
</reference>
<dbReference type="OrthoDB" id="428699at2"/>